<name>A0A0G3WA79_9CLOT</name>
<evidence type="ECO:0000259" key="2">
    <source>
        <dbReference type="Pfam" id="PF06808"/>
    </source>
</evidence>
<feature type="transmembrane region" description="Helical" evidence="1">
    <location>
        <begin position="610"/>
        <end position="638"/>
    </location>
</feature>
<dbReference type="AlphaFoldDB" id="A0A0G3WA79"/>
<feature type="transmembrane region" description="Helical" evidence="1">
    <location>
        <begin position="283"/>
        <end position="309"/>
    </location>
</feature>
<dbReference type="InterPro" id="IPR010656">
    <property type="entry name" value="DctM"/>
</dbReference>
<keyword evidence="1" id="KW-0472">Membrane</keyword>
<evidence type="ECO:0000313" key="4">
    <source>
        <dbReference type="Proteomes" id="UP000035704"/>
    </source>
</evidence>
<feature type="transmembrane region" description="Helical" evidence="1">
    <location>
        <begin position="37"/>
        <end position="56"/>
    </location>
</feature>
<feature type="transmembrane region" description="Helical" evidence="1">
    <location>
        <begin position="194"/>
        <end position="217"/>
    </location>
</feature>
<dbReference type="Pfam" id="PF06808">
    <property type="entry name" value="DctM"/>
    <property type="match status" value="1"/>
</dbReference>
<dbReference type="InterPro" id="IPR021814">
    <property type="entry name" value="DUF3394"/>
</dbReference>
<dbReference type="InterPro" id="IPR011853">
    <property type="entry name" value="TRAP_DctM-Dct_fused"/>
</dbReference>
<feature type="transmembrane region" description="Helical" evidence="1">
    <location>
        <begin position="549"/>
        <end position="569"/>
    </location>
</feature>
<evidence type="ECO:0000313" key="3">
    <source>
        <dbReference type="EMBL" id="AKL94780.1"/>
    </source>
</evidence>
<dbReference type="PANTHER" id="PTHR43849">
    <property type="entry name" value="BLL3936 PROTEIN"/>
    <property type="match status" value="1"/>
</dbReference>
<dbReference type="KEGG" id="cace:CACET_c13150"/>
<feature type="transmembrane region" description="Helical" evidence="1">
    <location>
        <begin position="488"/>
        <end position="514"/>
    </location>
</feature>
<feature type="transmembrane region" description="Helical" evidence="1">
    <location>
        <begin position="122"/>
        <end position="142"/>
    </location>
</feature>
<dbReference type="OrthoDB" id="9759894at2"/>
<dbReference type="Pfam" id="PF11874">
    <property type="entry name" value="DUF3394"/>
    <property type="match status" value="1"/>
</dbReference>
<proteinExistence type="predicted"/>
<feature type="transmembrane region" description="Helical" evidence="1">
    <location>
        <begin position="454"/>
        <end position="476"/>
    </location>
</feature>
<keyword evidence="1" id="KW-0812">Transmembrane</keyword>
<feature type="transmembrane region" description="Helical" evidence="1">
    <location>
        <begin position="520"/>
        <end position="537"/>
    </location>
</feature>
<feature type="transmembrane region" description="Helical" evidence="1">
    <location>
        <begin position="387"/>
        <end position="404"/>
    </location>
</feature>
<dbReference type="PANTHER" id="PTHR43849:SF2">
    <property type="entry name" value="BLL3936 PROTEIN"/>
    <property type="match status" value="1"/>
</dbReference>
<dbReference type="PATRIC" id="fig|84022.6.peg.1309"/>
<reference evidence="3 4" key="1">
    <citation type="submission" date="2014-10" db="EMBL/GenBank/DDBJ databases">
        <title>Genome sequence of Clostridium aceticum DSM 1496.</title>
        <authorList>
            <person name="Poehlein A."/>
            <person name="Schiel-Bengelsdorf B."/>
            <person name="Gottschalk G."/>
            <person name="Duerre P."/>
            <person name="Daniel R."/>
        </authorList>
    </citation>
    <scope>NUCLEOTIDE SEQUENCE [LARGE SCALE GENOMIC DNA]</scope>
    <source>
        <strain evidence="3 4">DSM 1496</strain>
    </source>
</reference>
<sequence>MKKKLKNIQDSIEEKIDVDETLAEFDTSSNIRNLKGLLGKVVTVIAIFMSIFHLYTAGFGTLLAMKQRTVHLLFVFILGFLLYPIRKRSNKTKVPFYDWIFTAGGVMVTSYIIFFYEDLVRRGGRLTDLDLFMGILAILLVLEVTRRSIGPELPIIAILAISYAFLGPYLPGALGHRGYNLVRIVNQLYMTTEGIFGTPLGVSATFVFMFILFGAFLEVTGVGQFFIDVAFAMAGHRKGGPAKAAVIASGFMGSISGSSIANTVTTGAFTIPLMKKVGYKPNFAGAVEAAASTGGQILPPVMGAAAFIMSEFTNIPYITIVVSAVIPALLYYLGVIIMVHLQASKQNLQGIPKEELPDFKKTFKMGFHLLLPLVGVVVFLIRYSPLRAALLSIIVALGVSLIRSHTRIKPIDLFIALEDGAKKAVSVAAACACAGIIVGIVTLTGLGLTFANLIISLAGGMLLPTLFLTMVASIILGMGLPTTAKYIVLATMAAPALVELGVPVIAAHLFILYFGVIADVTPPVALAAYAGAGIAGGDSFKTGIHALKLGSAGFIIPYIFAMSPALLLIDVTPVQAVVSTATACLGVVGFASGVQGYFLTFTKFHERAMFLLAALFLIHPNIMIDFIGLVLLVVPAVLQYSRYKSEKLQNDSMNIRE</sequence>
<gene>
    <name evidence="3" type="ORF">CACET_c13150</name>
</gene>
<protein>
    <submittedName>
        <fullName evidence="3">TRAP transporter, 4TM/12TM fusion protein</fullName>
    </submittedName>
</protein>
<dbReference type="STRING" id="84022.CACET_c13150"/>
<feature type="transmembrane region" description="Helical" evidence="1">
    <location>
        <begin position="425"/>
        <end position="448"/>
    </location>
</feature>
<keyword evidence="4" id="KW-1185">Reference proteome</keyword>
<evidence type="ECO:0000256" key="1">
    <source>
        <dbReference type="SAM" id="Phobius"/>
    </source>
</evidence>
<accession>A0A0G3WA79</accession>
<organism evidence="3 4">
    <name type="scientific">Clostridium aceticum</name>
    <dbReference type="NCBI Taxonomy" id="84022"/>
    <lineage>
        <taxon>Bacteria</taxon>
        <taxon>Bacillati</taxon>
        <taxon>Bacillota</taxon>
        <taxon>Clostridia</taxon>
        <taxon>Eubacteriales</taxon>
        <taxon>Clostridiaceae</taxon>
        <taxon>Clostridium</taxon>
    </lineage>
</organism>
<feature type="domain" description="TRAP C4-dicarboxylate transport system permease DctM subunit" evidence="2">
    <location>
        <begin position="136"/>
        <end position="573"/>
    </location>
</feature>
<dbReference type="RefSeq" id="WP_044823571.1">
    <property type="nucleotide sequence ID" value="NZ_CP009687.1"/>
</dbReference>
<keyword evidence="1" id="KW-1133">Transmembrane helix</keyword>
<feature type="transmembrane region" description="Helical" evidence="1">
    <location>
        <begin position="575"/>
        <end position="598"/>
    </location>
</feature>
<feature type="transmembrane region" description="Helical" evidence="1">
    <location>
        <begin position="154"/>
        <end position="174"/>
    </location>
</feature>
<feature type="transmembrane region" description="Helical" evidence="1">
    <location>
        <begin position="97"/>
        <end position="116"/>
    </location>
</feature>
<feature type="transmembrane region" description="Helical" evidence="1">
    <location>
        <begin position="362"/>
        <end position="381"/>
    </location>
</feature>
<dbReference type="EMBL" id="CP009687">
    <property type="protein sequence ID" value="AKL94780.1"/>
    <property type="molecule type" value="Genomic_DNA"/>
</dbReference>
<feature type="transmembrane region" description="Helical" evidence="1">
    <location>
        <begin position="68"/>
        <end position="85"/>
    </location>
</feature>
<dbReference type="Proteomes" id="UP000035704">
    <property type="component" value="Chromosome"/>
</dbReference>
<dbReference type="NCBIfam" id="TIGR02123">
    <property type="entry name" value="TRAP_fused"/>
    <property type="match status" value="1"/>
</dbReference>
<feature type="transmembrane region" description="Helical" evidence="1">
    <location>
        <begin position="315"/>
        <end position="341"/>
    </location>
</feature>